<reference evidence="1 2" key="1">
    <citation type="journal article" date="2018" name="Mol. Plant Microbe Interact.">
        <title>Taxonomically Different Co-Microsymbionts of a Relict Legume, Oxytropis popoviana, Have Complementary Sets of Symbiotic Genes and Together Increase the Efficiency of Plant Nodulation.</title>
        <authorList>
            <person name="Safronova V."/>
            <person name="Belimov A."/>
            <person name="Sazanova A."/>
            <person name="Chirak E."/>
            <person name="Verkhozina A."/>
            <person name="Kuznetsova I."/>
            <person name="Andronov E."/>
            <person name="Puhalsky J."/>
            <person name="Tikhonovich I."/>
        </authorList>
    </citation>
    <scope>NUCLEOTIDE SEQUENCE [LARGE SCALE GENOMIC DNA]</scope>
    <source>
        <strain evidence="1 2">Opo-235</strain>
    </source>
</reference>
<name>A0A3M9XAV9_9HYPH</name>
<dbReference type="AlphaFoldDB" id="A0A3M9XAV9"/>
<protein>
    <submittedName>
        <fullName evidence="1">Uncharacterized protein</fullName>
    </submittedName>
</protein>
<dbReference type="Proteomes" id="UP000275436">
    <property type="component" value="Unassembled WGS sequence"/>
</dbReference>
<evidence type="ECO:0000313" key="2">
    <source>
        <dbReference type="Proteomes" id="UP000275436"/>
    </source>
</evidence>
<organism evidence="1 2">
    <name type="scientific">Mesorhizobium japonicum</name>
    <dbReference type="NCBI Taxonomy" id="2066070"/>
    <lineage>
        <taxon>Bacteria</taxon>
        <taxon>Pseudomonadati</taxon>
        <taxon>Pseudomonadota</taxon>
        <taxon>Alphaproteobacteria</taxon>
        <taxon>Hyphomicrobiales</taxon>
        <taxon>Phyllobacteriaceae</taxon>
        <taxon>Mesorhizobium</taxon>
    </lineage>
</organism>
<gene>
    <name evidence="1" type="ORF">DNR46_13970</name>
</gene>
<comment type="caution">
    <text evidence="1">The sequence shown here is derived from an EMBL/GenBank/DDBJ whole genome shotgun (WGS) entry which is preliminary data.</text>
</comment>
<sequence>MPSIRPALTCSTPAASSASISRGWTPRRFWRNAVSVIGQCIAEAGIDAGEIVAIGCSGHGRRLPRLTREDIACMARSTRR</sequence>
<evidence type="ECO:0000313" key="1">
    <source>
        <dbReference type="EMBL" id="RNJ45001.1"/>
    </source>
</evidence>
<dbReference type="EMBL" id="QKOD01000003">
    <property type="protein sequence ID" value="RNJ45001.1"/>
    <property type="molecule type" value="Genomic_DNA"/>
</dbReference>
<accession>A0A3M9XAV9</accession>
<proteinExistence type="predicted"/>